<organism evidence="2 3">
    <name type="scientific">Methanosarcina vacuolata Z-761</name>
    <dbReference type="NCBI Taxonomy" id="1434123"/>
    <lineage>
        <taxon>Archaea</taxon>
        <taxon>Methanobacteriati</taxon>
        <taxon>Methanobacteriota</taxon>
        <taxon>Stenosarchaea group</taxon>
        <taxon>Methanomicrobia</taxon>
        <taxon>Methanosarcinales</taxon>
        <taxon>Methanosarcinaceae</taxon>
        <taxon>Methanosarcina</taxon>
    </lineage>
</organism>
<dbReference type="KEGG" id="mvc:MSVAZ_0031"/>
<feature type="transmembrane region" description="Helical" evidence="1">
    <location>
        <begin position="418"/>
        <end position="436"/>
    </location>
</feature>
<dbReference type="EMBL" id="CP009519">
    <property type="protein sequence ID" value="AKB42300.1"/>
    <property type="molecule type" value="Genomic_DNA"/>
</dbReference>
<dbReference type="PATRIC" id="fig|1434123.4.peg.4338"/>
<keyword evidence="2" id="KW-0614">Plasmid</keyword>
<feature type="transmembrane region" description="Helical" evidence="1">
    <location>
        <begin position="153"/>
        <end position="174"/>
    </location>
</feature>
<feature type="transmembrane region" description="Helical" evidence="1">
    <location>
        <begin position="80"/>
        <end position="101"/>
    </location>
</feature>
<keyword evidence="1" id="KW-1133">Transmembrane helix</keyword>
<evidence type="ECO:0008006" key="4">
    <source>
        <dbReference type="Google" id="ProtNLM"/>
    </source>
</evidence>
<geneLocation type="plasmid" evidence="2 3">
    <name>unnamed</name>
</geneLocation>
<reference evidence="2 3" key="1">
    <citation type="submission" date="2014-07" db="EMBL/GenBank/DDBJ databases">
        <title>Methanogenic archaea and the global carbon cycle.</title>
        <authorList>
            <person name="Henriksen J.R."/>
            <person name="Luke J."/>
            <person name="Reinhart S."/>
            <person name="Benedict M.N."/>
            <person name="Youngblut N.D."/>
            <person name="Metcalf M.E."/>
            <person name="Whitaker R.J."/>
            <person name="Metcalf W.W."/>
        </authorList>
    </citation>
    <scope>NUCLEOTIDE SEQUENCE [LARGE SCALE GENOMIC DNA]</scope>
    <source>
        <strain evidence="2 3">Z-761</strain>
        <plasmid evidence="2 3">unnamed</plasmid>
    </source>
</reference>
<evidence type="ECO:0000313" key="2">
    <source>
        <dbReference type="EMBL" id="AKB42300.1"/>
    </source>
</evidence>
<feature type="transmembrane region" description="Helical" evidence="1">
    <location>
        <begin position="506"/>
        <end position="524"/>
    </location>
</feature>
<proteinExistence type="predicted"/>
<dbReference type="Proteomes" id="UP000033096">
    <property type="component" value="Plasmid unnamed"/>
</dbReference>
<feature type="transmembrane region" description="Helical" evidence="1">
    <location>
        <begin position="448"/>
        <end position="473"/>
    </location>
</feature>
<feature type="transmembrane region" description="Helical" evidence="1">
    <location>
        <begin position="208"/>
        <end position="225"/>
    </location>
</feature>
<gene>
    <name evidence="2" type="ORF">MSVAZ_0031</name>
</gene>
<feature type="transmembrane region" description="Helical" evidence="1">
    <location>
        <begin position="12"/>
        <end position="29"/>
    </location>
</feature>
<name>A0A0E3Q1G3_9EURY</name>
<feature type="transmembrane region" description="Helical" evidence="1">
    <location>
        <begin position="49"/>
        <end position="68"/>
    </location>
</feature>
<keyword evidence="1" id="KW-0812">Transmembrane</keyword>
<evidence type="ECO:0000313" key="3">
    <source>
        <dbReference type="Proteomes" id="UP000033096"/>
    </source>
</evidence>
<keyword evidence="1" id="KW-0472">Membrane</keyword>
<keyword evidence="3" id="KW-1185">Reference proteome</keyword>
<dbReference type="HOGENOM" id="CLU_031443_0_0_2"/>
<dbReference type="AlphaFoldDB" id="A0A0E3Q1G3"/>
<feature type="transmembrane region" description="Helical" evidence="1">
    <location>
        <begin position="292"/>
        <end position="312"/>
    </location>
</feature>
<protein>
    <recommendedName>
        <fullName evidence="4">Glycosyltransferase RgtA/B/C/D-like domain-containing protein</fullName>
    </recommendedName>
</protein>
<sequence>MNLNLIFCNKRSVFFLYILQFILITYSLIVAHNSPAKGYEASVYTGTPLIVWFSLGFCIFLSVVIVISQIVNEHVESKNLWIFGLLIIYIVYVIALSLFVIRNYYGWSFNGDPGAHIGHVKSIVESGHIPDELFYPFVHVYASQISLILNLDIIILHKYIPLLFGMLYVPFMYIFSKSILPNRAQLILTTVASMTFINGWYLNFTPNALANHFIPLFLFIFLKILTKTSAEWEILIVILVFMFPIFHPVPTLFLIILLVSFHYPSKLLSVLKINSKTSINDCSIRTKHIFKFTLVLLLFVWGVTWISSFGVWDRTIRNISILINEGGTTKLDSLVSDVHTAEGYGYNVIDYVIKTLGSTAIYFLVSLLCIPLLLKERRLNYSSLGLKTIFSLYGPLFCTVLFFFLLYFLNLAFGPLRIIYYIVVICTIFIGYFLNHEIRRVRYQYRGSILKIVCLCIIFMLVGVFFNGMMLLYPSNYKLESNPQTTETSFEGIKWFFKTRNIDMEITGMYIVPYKFALILLIPVEKIQMEWTIPKELAVPYHFGYNNYSSLSESYIRKNDLYLAITERDKVTAEKIFPDIAKDRWTLSDFEKLNFDSSLDKIYSSNGFELYYVNCRYIDT</sequence>
<feature type="transmembrane region" description="Helical" evidence="1">
    <location>
        <begin position="351"/>
        <end position="374"/>
    </location>
</feature>
<evidence type="ECO:0000256" key="1">
    <source>
        <dbReference type="SAM" id="Phobius"/>
    </source>
</evidence>
<feature type="transmembrane region" description="Helical" evidence="1">
    <location>
        <begin position="386"/>
        <end position="412"/>
    </location>
</feature>
<accession>A0A0E3Q1G3</accession>